<dbReference type="Proteomes" id="UP001187192">
    <property type="component" value="Unassembled WGS sequence"/>
</dbReference>
<accession>A0AA88A839</accession>
<reference evidence="1" key="1">
    <citation type="submission" date="2023-07" db="EMBL/GenBank/DDBJ databases">
        <title>draft genome sequence of fig (Ficus carica).</title>
        <authorList>
            <person name="Takahashi T."/>
            <person name="Nishimura K."/>
        </authorList>
    </citation>
    <scope>NUCLEOTIDE SEQUENCE</scope>
</reference>
<organism evidence="1 2">
    <name type="scientific">Ficus carica</name>
    <name type="common">Common fig</name>
    <dbReference type="NCBI Taxonomy" id="3494"/>
    <lineage>
        <taxon>Eukaryota</taxon>
        <taxon>Viridiplantae</taxon>
        <taxon>Streptophyta</taxon>
        <taxon>Embryophyta</taxon>
        <taxon>Tracheophyta</taxon>
        <taxon>Spermatophyta</taxon>
        <taxon>Magnoliopsida</taxon>
        <taxon>eudicotyledons</taxon>
        <taxon>Gunneridae</taxon>
        <taxon>Pentapetalae</taxon>
        <taxon>rosids</taxon>
        <taxon>fabids</taxon>
        <taxon>Rosales</taxon>
        <taxon>Moraceae</taxon>
        <taxon>Ficeae</taxon>
        <taxon>Ficus</taxon>
    </lineage>
</organism>
<dbReference type="AlphaFoldDB" id="A0AA88A839"/>
<keyword evidence="2" id="KW-1185">Reference proteome</keyword>
<proteinExistence type="predicted"/>
<evidence type="ECO:0000313" key="1">
    <source>
        <dbReference type="EMBL" id="GMN51029.1"/>
    </source>
</evidence>
<protein>
    <submittedName>
        <fullName evidence="1">Uncharacterized protein</fullName>
    </submittedName>
</protein>
<comment type="caution">
    <text evidence="1">The sequence shown here is derived from an EMBL/GenBank/DDBJ whole genome shotgun (WGS) entry which is preliminary data.</text>
</comment>
<evidence type="ECO:0000313" key="2">
    <source>
        <dbReference type="Proteomes" id="UP001187192"/>
    </source>
</evidence>
<dbReference type="EMBL" id="BTGU01000036">
    <property type="protein sequence ID" value="GMN51029.1"/>
    <property type="molecule type" value="Genomic_DNA"/>
</dbReference>
<sequence length="88" mass="9390">MTKSAMAVVELSMVKALLSKAVHQKCPTISVLDNGDGHSQGLGQCDVHGSGTARWRDDSWIWGGSVAVASSSSWCSWCLREEAVAVRV</sequence>
<gene>
    <name evidence="1" type="ORF">TIFTF001_020189</name>
</gene>
<name>A0AA88A839_FICCA</name>